<name>A0A5S9NLP7_9HYPH</name>
<dbReference type="RefSeq" id="WP_159598261.1">
    <property type="nucleotide sequence ID" value="NZ_CACSAS010000001.1"/>
</dbReference>
<dbReference type="EMBL" id="CACSAS010000001">
    <property type="protein sequence ID" value="CAA0090892.1"/>
    <property type="molecule type" value="Genomic_DNA"/>
</dbReference>
<gene>
    <name evidence="1" type="ORF">STARVERO_01234</name>
</gene>
<evidence type="ECO:0000313" key="1">
    <source>
        <dbReference type="EMBL" id="CAA0090892.1"/>
    </source>
</evidence>
<dbReference type="AlphaFoldDB" id="A0A5S9NLP7"/>
<evidence type="ECO:0000313" key="2">
    <source>
        <dbReference type="Proteomes" id="UP000433050"/>
    </source>
</evidence>
<reference evidence="1 2" key="1">
    <citation type="submission" date="2019-12" db="EMBL/GenBank/DDBJ databases">
        <authorList>
            <person name="Reyes-Prieto M."/>
        </authorList>
    </citation>
    <scope>NUCLEOTIDE SEQUENCE [LARGE SCALE GENOMIC DNA]</scope>
    <source>
        <strain evidence="1">HF14-78462</strain>
    </source>
</reference>
<dbReference type="Proteomes" id="UP000433050">
    <property type="component" value="Unassembled WGS sequence"/>
</dbReference>
<accession>A0A5S9NLP7</accession>
<evidence type="ECO:0008006" key="3">
    <source>
        <dbReference type="Google" id="ProtNLM"/>
    </source>
</evidence>
<protein>
    <recommendedName>
        <fullName evidence="3">DNA-directed DNA polymerase family A palm domain-containing protein</fullName>
    </recommendedName>
</protein>
<proteinExistence type="predicted"/>
<organism evidence="1 2">
    <name type="scientific">Starkeya nomas</name>
    <dbReference type="NCBI Taxonomy" id="2666134"/>
    <lineage>
        <taxon>Bacteria</taxon>
        <taxon>Pseudomonadati</taxon>
        <taxon>Pseudomonadota</taxon>
        <taxon>Alphaproteobacteria</taxon>
        <taxon>Hyphomicrobiales</taxon>
        <taxon>Xanthobacteraceae</taxon>
        <taxon>Starkeya</taxon>
    </lineage>
</organism>
<sequence>MNKQPEPPVRHRWFDDWRGARGTSLRKLVSDITSEVEALEQVSGARKRARKVVDKARFEAAVEVVLSNLAHEVLVPSEAGRLAILTGNGAKGATRYDNKALGEPLRTLLGHLQELGLVDWQWTGERGVASSLAPTQAFRSRVERAGIAMADFGRVPGEETILLSAKLPLGGEGSGLHRRERLPYVDTPNTTAMRAAVEALNGFLAGADIGFAEDGLGAVDTSDRRMRRHFVLRAGANGEAPVVSFDLGGRLFGGFWQNLPSSRRRGIRINGEPVAELDYGQMAVRLAYATVGATPPEDDMYALPGLEGHRAAVKIAFNTLLNAGPKMTRWGYERMDGAEGQDASERLPEGWTVKRTKAAILARHPALAPCLGSGIGLKLMHMESVMLVAVLEEMMEREVVGLGIHDGVLAPASKAEEVRTIMEKMAVAKAGTTIPVSVEAHFL</sequence>
<keyword evidence="2" id="KW-1185">Reference proteome</keyword>